<organism evidence="2 3">
    <name type="scientific">Flammeovirga pectinis</name>
    <dbReference type="NCBI Taxonomy" id="2494373"/>
    <lineage>
        <taxon>Bacteria</taxon>
        <taxon>Pseudomonadati</taxon>
        <taxon>Bacteroidota</taxon>
        <taxon>Cytophagia</taxon>
        <taxon>Cytophagales</taxon>
        <taxon>Flammeovirgaceae</taxon>
        <taxon>Flammeovirga</taxon>
    </lineage>
</organism>
<gene>
    <name evidence="2" type="ORF">EI427_12085</name>
</gene>
<dbReference type="RefSeq" id="WP_126614965.1">
    <property type="nucleotide sequence ID" value="NZ_CP034562.1"/>
</dbReference>
<dbReference type="Proteomes" id="UP000267268">
    <property type="component" value="Chromosome 1"/>
</dbReference>
<dbReference type="Pfam" id="PF00031">
    <property type="entry name" value="Cystatin"/>
    <property type="match status" value="1"/>
</dbReference>
<dbReference type="Gene3D" id="3.10.450.10">
    <property type="match status" value="1"/>
</dbReference>
<protein>
    <recommendedName>
        <fullName evidence="1">Cystatin domain-containing protein</fullName>
    </recommendedName>
</protein>
<keyword evidence="3" id="KW-1185">Reference proteome</keyword>
<dbReference type="InterPro" id="IPR018073">
    <property type="entry name" value="Prot_inh_cystat_CS"/>
</dbReference>
<dbReference type="KEGG" id="fll:EI427_12085"/>
<dbReference type="SUPFAM" id="SSF54403">
    <property type="entry name" value="Cystatin/monellin"/>
    <property type="match status" value="1"/>
</dbReference>
<dbReference type="GO" id="GO:0004869">
    <property type="term" value="F:cysteine-type endopeptidase inhibitor activity"/>
    <property type="evidence" value="ECO:0007669"/>
    <property type="project" value="InterPro"/>
</dbReference>
<evidence type="ECO:0000313" key="3">
    <source>
        <dbReference type="Proteomes" id="UP000267268"/>
    </source>
</evidence>
<dbReference type="InterPro" id="IPR000010">
    <property type="entry name" value="Cystatin_dom"/>
</dbReference>
<evidence type="ECO:0000313" key="2">
    <source>
        <dbReference type="EMBL" id="AZQ62951.1"/>
    </source>
</evidence>
<dbReference type="OrthoDB" id="1447940at2"/>
<accession>A0A3S9P428</accession>
<feature type="domain" description="Cystatin" evidence="1">
    <location>
        <begin position="43"/>
        <end position="101"/>
    </location>
</feature>
<dbReference type="PROSITE" id="PS00287">
    <property type="entry name" value="CYSTATIN"/>
    <property type="match status" value="1"/>
</dbReference>
<sequence>MNTFKLLAILAFLSTACSQNQENDKDNKKQQLVGAWSTADINNEVESATTFAIKELGTSSPLKDIISAKKQVVSGMNYEVVFKLQNNEIWSVKVYKDLSGNYTLLSKSLNK</sequence>
<dbReference type="PROSITE" id="PS51257">
    <property type="entry name" value="PROKAR_LIPOPROTEIN"/>
    <property type="match status" value="1"/>
</dbReference>
<name>A0A3S9P428_9BACT</name>
<reference evidence="2 3" key="1">
    <citation type="submission" date="2018-12" db="EMBL/GenBank/DDBJ databases">
        <title>Flammeovirga pectinis sp. nov., isolated from the gut of the Korean scallop, Patinopecten yessoensis.</title>
        <authorList>
            <person name="Bae J.-W."/>
            <person name="Jeong Y.-S."/>
            <person name="Kang W."/>
        </authorList>
    </citation>
    <scope>NUCLEOTIDE SEQUENCE [LARGE SCALE GENOMIC DNA]</scope>
    <source>
        <strain evidence="2 3">L12M1</strain>
    </source>
</reference>
<dbReference type="EMBL" id="CP034562">
    <property type="protein sequence ID" value="AZQ62951.1"/>
    <property type="molecule type" value="Genomic_DNA"/>
</dbReference>
<dbReference type="InterPro" id="IPR046350">
    <property type="entry name" value="Cystatin_sf"/>
</dbReference>
<evidence type="ECO:0000259" key="1">
    <source>
        <dbReference type="Pfam" id="PF00031"/>
    </source>
</evidence>
<dbReference type="AlphaFoldDB" id="A0A3S9P428"/>
<dbReference type="CDD" id="cd00042">
    <property type="entry name" value="CY"/>
    <property type="match status" value="1"/>
</dbReference>
<proteinExistence type="predicted"/>